<sequence length="202" mass="22799">MTATGNTRVIGIIGPPCSGKSTVARQIESMGGVWLDADKIAKEQLTRSDVIDALVREFGAGVLLDDGTLSREKIADLVFGSSDESKARLKTLESIVHPRTRQEIRTALQAAREHHAEYVILDVPLLLESGWQSDCDEVWCLSVPPDRHHALLAARGWDRDELKRREKRQLPWGEKRRRSDWVIENDGSIEELTKKVRDRLGR</sequence>
<comment type="subcellular location">
    <subcellularLocation>
        <location evidence="5">Cytoplasm</location>
    </subcellularLocation>
</comment>
<evidence type="ECO:0000313" key="8">
    <source>
        <dbReference type="Proteomes" id="UP000011885"/>
    </source>
</evidence>
<feature type="binding site" evidence="5">
    <location>
        <begin position="17"/>
        <end position="22"/>
    </location>
    <ligand>
        <name>ATP</name>
        <dbReference type="ChEBI" id="CHEBI:30616"/>
    </ligand>
</feature>
<keyword evidence="8" id="KW-1185">Reference proteome</keyword>
<dbReference type="RefSeq" id="WP_008684538.1">
    <property type="nucleotide sequence ID" value="NZ_ANOH01000341.1"/>
</dbReference>
<dbReference type="HAMAP" id="MF_00376">
    <property type="entry name" value="Dephospho_CoA_kinase"/>
    <property type="match status" value="1"/>
</dbReference>
<dbReference type="GO" id="GO:0004140">
    <property type="term" value="F:dephospho-CoA kinase activity"/>
    <property type="evidence" value="ECO:0007669"/>
    <property type="project" value="UniProtKB-UniRule"/>
</dbReference>
<name>M5TWT8_9BACT</name>
<dbReference type="Proteomes" id="UP000011885">
    <property type="component" value="Unassembled WGS sequence"/>
</dbReference>
<dbReference type="EMBL" id="ANOH01000341">
    <property type="protein sequence ID" value="EMI53640.1"/>
    <property type="molecule type" value="Genomic_DNA"/>
</dbReference>
<evidence type="ECO:0000256" key="2">
    <source>
        <dbReference type="ARBA" id="ARBA00022741"/>
    </source>
</evidence>
<dbReference type="EC" id="2.7.1.24" evidence="5 6"/>
<dbReference type="UniPathway" id="UPA00241">
    <property type="reaction ID" value="UER00356"/>
</dbReference>
<reference evidence="7 8" key="1">
    <citation type="journal article" date="2013" name="Mar. Genomics">
        <title>Expression of sulfatases in Rhodopirellula baltica and the diversity of sulfatases in the genus Rhodopirellula.</title>
        <authorList>
            <person name="Wegner C.E."/>
            <person name="Richter-Heitmann T."/>
            <person name="Klindworth A."/>
            <person name="Klockow C."/>
            <person name="Richter M."/>
            <person name="Achstetter T."/>
            <person name="Glockner F.O."/>
            <person name="Harder J."/>
        </authorList>
    </citation>
    <scope>NUCLEOTIDE SEQUENCE [LARGE SCALE GENOMIC DNA]</scope>
    <source>
        <strain evidence="7 8">SM41</strain>
    </source>
</reference>
<proteinExistence type="inferred from homology"/>
<dbReference type="NCBIfam" id="TIGR00152">
    <property type="entry name" value="dephospho-CoA kinase"/>
    <property type="match status" value="1"/>
</dbReference>
<keyword evidence="5 7" id="KW-0418">Kinase</keyword>
<organism evidence="7 8">
    <name type="scientific">Rhodopirellula sallentina SM41</name>
    <dbReference type="NCBI Taxonomy" id="1263870"/>
    <lineage>
        <taxon>Bacteria</taxon>
        <taxon>Pseudomonadati</taxon>
        <taxon>Planctomycetota</taxon>
        <taxon>Planctomycetia</taxon>
        <taxon>Pirellulales</taxon>
        <taxon>Pirellulaceae</taxon>
        <taxon>Rhodopirellula</taxon>
    </lineage>
</organism>
<comment type="caution">
    <text evidence="7">The sequence shown here is derived from an EMBL/GenBank/DDBJ whole genome shotgun (WGS) entry which is preliminary data.</text>
</comment>
<protein>
    <recommendedName>
        <fullName evidence="5 6">Dephospho-CoA kinase</fullName>
        <ecNumber evidence="5 6">2.7.1.24</ecNumber>
    </recommendedName>
    <alternativeName>
        <fullName evidence="5">Dephosphocoenzyme A kinase</fullName>
    </alternativeName>
</protein>
<dbReference type="Pfam" id="PF01121">
    <property type="entry name" value="CoaE"/>
    <property type="match status" value="1"/>
</dbReference>
<dbReference type="GO" id="GO:0015937">
    <property type="term" value="P:coenzyme A biosynthetic process"/>
    <property type="evidence" value="ECO:0007669"/>
    <property type="project" value="UniProtKB-UniRule"/>
</dbReference>
<gene>
    <name evidence="5" type="primary">coaE</name>
    <name evidence="7" type="ORF">RSSM_04980</name>
</gene>
<accession>M5TWT8</accession>
<keyword evidence="5" id="KW-0963">Cytoplasm</keyword>
<comment type="catalytic activity">
    <reaction evidence="5">
        <text>3'-dephospho-CoA + ATP = ADP + CoA + H(+)</text>
        <dbReference type="Rhea" id="RHEA:18245"/>
        <dbReference type="ChEBI" id="CHEBI:15378"/>
        <dbReference type="ChEBI" id="CHEBI:30616"/>
        <dbReference type="ChEBI" id="CHEBI:57287"/>
        <dbReference type="ChEBI" id="CHEBI:57328"/>
        <dbReference type="ChEBI" id="CHEBI:456216"/>
        <dbReference type="EC" id="2.7.1.24"/>
    </reaction>
</comment>
<dbReference type="Gene3D" id="3.40.50.300">
    <property type="entry name" value="P-loop containing nucleotide triphosphate hydrolases"/>
    <property type="match status" value="1"/>
</dbReference>
<dbReference type="GO" id="GO:0005524">
    <property type="term" value="F:ATP binding"/>
    <property type="evidence" value="ECO:0007669"/>
    <property type="project" value="UniProtKB-UniRule"/>
</dbReference>
<evidence type="ECO:0000256" key="6">
    <source>
        <dbReference type="NCBIfam" id="TIGR00152"/>
    </source>
</evidence>
<dbReference type="PANTHER" id="PTHR10695">
    <property type="entry name" value="DEPHOSPHO-COA KINASE-RELATED"/>
    <property type="match status" value="1"/>
</dbReference>
<dbReference type="PANTHER" id="PTHR10695:SF46">
    <property type="entry name" value="BIFUNCTIONAL COENZYME A SYNTHASE-RELATED"/>
    <property type="match status" value="1"/>
</dbReference>
<keyword evidence="4 5" id="KW-0173">Coenzyme A biosynthesis</keyword>
<evidence type="ECO:0000256" key="5">
    <source>
        <dbReference type="HAMAP-Rule" id="MF_00376"/>
    </source>
</evidence>
<dbReference type="AlphaFoldDB" id="M5TWT8"/>
<evidence type="ECO:0000256" key="3">
    <source>
        <dbReference type="ARBA" id="ARBA00022840"/>
    </source>
</evidence>
<keyword evidence="5 7" id="KW-0808">Transferase</keyword>
<comment type="function">
    <text evidence="5">Catalyzes the phosphorylation of the 3'-hydroxyl group of dephosphocoenzyme A to form coenzyme A.</text>
</comment>
<dbReference type="CDD" id="cd02022">
    <property type="entry name" value="DPCK"/>
    <property type="match status" value="1"/>
</dbReference>
<dbReference type="PROSITE" id="PS51219">
    <property type="entry name" value="DPCK"/>
    <property type="match status" value="1"/>
</dbReference>
<evidence type="ECO:0000313" key="7">
    <source>
        <dbReference type="EMBL" id="EMI53640.1"/>
    </source>
</evidence>
<dbReference type="OrthoDB" id="9812943at2"/>
<dbReference type="InterPro" id="IPR001977">
    <property type="entry name" value="Depp_CoAkinase"/>
</dbReference>
<comment type="pathway">
    <text evidence="5">Cofactor biosynthesis; coenzyme A biosynthesis; CoA from (R)-pantothenate: step 5/5.</text>
</comment>
<dbReference type="GO" id="GO:0005737">
    <property type="term" value="C:cytoplasm"/>
    <property type="evidence" value="ECO:0007669"/>
    <property type="project" value="UniProtKB-SubCell"/>
</dbReference>
<evidence type="ECO:0000256" key="1">
    <source>
        <dbReference type="ARBA" id="ARBA00009018"/>
    </source>
</evidence>
<keyword evidence="3 5" id="KW-0067">ATP-binding</keyword>
<dbReference type="SUPFAM" id="SSF52540">
    <property type="entry name" value="P-loop containing nucleoside triphosphate hydrolases"/>
    <property type="match status" value="1"/>
</dbReference>
<keyword evidence="2 5" id="KW-0547">Nucleotide-binding</keyword>
<evidence type="ECO:0000256" key="4">
    <source>
        <dbReference type="ARBA" id="ARBA00022993"/>
    </source>
</evidence>
<dbReference type="InterPro" id="IPR027417">
    <property type="entry name" value="P-loop_NTPase"/>
</dbReference>
<dbReference type="PATRIC" id="fig|1263870.3.peg.5268"/>
<comment type="similarity">
    <text evidence="1 5">Belongs to the CoaE family.</text>
</comment>